<accession>A0A261SRJ9</accession>
<organism evidence="2 3">
    <name type="scientific">Bordetella genomosp. 1</name>
    <dbReference type="NCBI Taxonomy" id="1395607"/>
    <lineage>
        <taxon>Bacteria</taxon>
        <taxon>Pseudomonadati</taxon>
        <taxon>Pseudomonadota</taxon>
        <taxon>Betaproteobacteria</taxon>
        <taxon>Burkholderiales</taxon>
        <taxon>Alcaligenaceae</taxon>
        <taxon>Bordetella</taxon>
    </lineage>
</organism>
<dbReference type="PIRSF" id="PIRSF000429">
    <property type="entry name" value="Ac-CoA_Ac_transf"/>
    <property type="match status" value="1"/>
</dbReference>
<evidence type="ECO:0000313" key="3">
    <source>
        <dbReference type="Proteomes" id="UP000217005"/>
    </source>
</evidence>
<dbReference type="Gene3D" id="3.40.47.10">
    <property type="match status" value="1"/>
</dbReference>
<evidence type="ECO:0000313" key="2">
    <source>
        <dbReference type="EMBL" id="OZI39500.1"/>
    </source>
</evidence>
<dbReference type="GO" id="GO:0003988">
    <property type="term" value="F:acetyl-CoA C-acyltransferase activity"/>
    <property type="evidence" value="ECO:0007669"/>
    <property type="project" value="UniProtKB-ARBA"/>
</dbReference>
<dbReference type="Pfam" id="PF22691">
    <property type="entry name" value="Thiolase_C_1"/>
    <property type="match status" value="1"/>
</dbReference>
<gene>
    <name evidence="2" type="ORF">CEG14_08275</name>
</gene>
<dbReference type="CDD" id="cd00829">
    <property type="entry name" value="SCP-x_thiolase"/>
    <property type="match status" value="1"/>
</dbReference>
<dbReference type="PANTHER" id="PTHR42870">
    <property type="entry name" value="ACETYL-COA C-ACETYLTRANSFERASE"/>
    <property type="match status" value="1"/>
</dbReference>
<dbReference type="OrthoDB" id="9790314at2"/>
<dbReference type="PANTHER" id="PTHR42870:SF1">
    <property type="entry name" value="NON-SPECIFIC LIPID-TRANSFER PROTEIN-LIKE 2"/>
    <property type="match status" value="1"/>
</dbReference>
<reference evidence="2 3" key="1">
    <citation type="submission" date="2017-05" db="EMBL/GenBank/DDBJ databases">
        <title>Complete and WGS of Bordetella genogroups.</title>
        <authorList>
            <person name="Spilker T."/>
            <person name="LiPuma J."/>
        </authorList>
    </citation>
    <scope>NUCLEOTIDE SEQUENCE [LARGE SCALE GENOMIC DNA]</scope>
    <source>
        <strain evidence="2 3">AU17610</strain>
    </source>
</reference>
<comment type="caution">
    <text evidence="2">The sequence shown here is derived from an EMBL/GenBank/DDBJ whole genome shotgun (WGS) entry which is preliminary data.</text>
</comment>
<dbReference type="InterPro" id="IPR016039">
    <property type="entry name" value="Thiolase-like"/>
</dbReference>
<dbReference type="SUPFAM" id="SSF53901">
    <property type="entry name" value="Thiolase-like"/>
    <property type="match status" value="2"/>
</dbReference>
<evidence type="ECO:0000259" key="1">
    <source>
        <dbReference type="Pfam" id="PF22691"/>
    </source>
</evidence>
<dbReference type="NCBIfam" id="NF004811">
    <property type="entry name" value="PRK06158.1"/>
    <property type="match status" value="1"/>
</dbReference>
<protein>
    <submittedName>
        <fullName evidence="2">Thiolase</fullName>
    </submittedName>
</protein>
<feature type="domain" description="Thiolase C-terminal" evidence="1">
    <location>
        <begin position="244"/>
        <end position="386"/>
    </location>
</feature>
<sequence length="391" mass="41012">MSTLKELRGKVAVAGVGQAGLGQAAGYTEMEILVQAAQRAVADAGLSMQDIDGLCTASVAAPMWAMPVIEHLGIRPTFINSTMLGGSSFVAHLLPALHALASGQCNAVLVCYGSTQRTSTLSRAEIGRVRKSFDPQPYEAPYDPLSPLSSYALAAARHMHQYGTTREQLAEVALAANRWAQRNPEAQLREPATLDSILSARMVSDPLTVRDCCLVTDGAGAFVLVRAERARDLPRKPVYVLGNATAVWNRQISSMHDLTVTAAAQSGRQAYAMAGVGAADIDVLEVYDAFTINTILFLEDLGFCAKGEGGAFVSGGAIAPGGRLPVNTNGGGLCCVHPGMYGVFIMIEAVRQLRGECGERQVADAHLALVHGNGGTLSSQSTAILGDASTL</sequence>
<dbReference type="InterPro" id="IPR002155">
    <property type="entry name" value="Thiolase"/>
</dbReference>
<dbReference type="InterPro" id="IPR055140">
    <property type="entry name" value="Thiolase_C_2"/>
</dbReference>
<dbReference type="AlphaFoldDB" id="A0A261SRJ9"/>
<name>A0A261SRJ9_9BORD</name>
<dbReference type="RefSeq" id="WP_094825867.1">
    <property type="nucleotide sequence ID" value="NZ_NEVL01000002.1"/>
</dbReference>
<proteinExistence type="predicted"/>
<dbReference type="Proteomes" id="UP000217005">
    <property type="component" value="Unassembled WGS sequence"/>
</dbReference>
<dbReference type="EMBL" id="NEVL01000002">
    <property type="protein sequence ID" value="OZI39500.1"/>
    <property type="molecule type" value="Genomic_DNA"/>
</dbReference>